<name>A0ABU6XTI9_9FABA</name>
<gene>
    <name evidence="2" type="ORF">PIB30_096178</name>
</gene>
<feature type="compositionally biased region" description="Polar residues" evidence="1">
    <location>
        <begin position="121"/>
        <end position="130"/>
    </location>
</feature>
<protein>
    <submittedName>
        <fullName evidence="2">Uncharacterized protein</fullName>
    </submittedName>
</protein>
<dbReference type="EMBL" id="JASCZI010213706">
    <property type="protein sequence ID" value="MED6201552.1"/>
    <property type="molecule type" value="Genomic_DNA"/>
</dbReference>
<feature type="compositionally biased region" description="Basic and acidic residues" evidence="1">
    <location>
        <begin position="131"/>
        <end position="142"/>
    </location>
</feature>
<proteinExistence type="predicted"/>
<evidence type="ECO:0000313" key="3">
    <source>
        <dbReference type="Proteomes" id="UP001341840"/>
    </source>
</evidence>
<comment type="caution">
    <text evidence="2">The sequence shown here is derived from an EMBL/GenBank/DDBJ whole genome shotgun (WGS) entry which is preliminary data.</text>
</comment>
<feature type="non-terminal residue" evidence="2">
    <location>
        <position position="1"/>
    </location>
</feature>
<feature type="region of interest" description="Disordered" evidence="1">
    <location>
        <begin position="121"/>
        <end position="142"/>
    </location>
</feature>
<sequence length="142" mass="16039">RSGFVTNAFVTNIEVMPICEGREGSSARGPSRRAHRRAAVVLHRRGGYLQPRYHYCWFRVQSSSIFFKCGMNALTPKLLSSFFFFSVENFPPESCQTTPFLSEAASAIKSRFEFHHRPTSDSMSLVQNTPDLRKSAAKDSLV</sequence>
<keyword evidence="3" id="KW-1185">Reference proteome</keyword>
<accession>A0ABU6XTI9</accession>
<dbReference type="Proteomes" id="UP001341840">
    <property type="component" value="Unassembled WGS sequence"/>
</dbReference>
<evidence type="ECO:0000256" key="1">
    <source>
        <dbReference type="SAM" id="MobiDB-lite"/>
    </source>
</evidence>
<organism evidence="2 3">
    <name type="scientific">Stylosanthes scabra</name>
    <dbReference type="NCBI Taxonomy" id="79078"/>
    <lineage>
        <taxon>Eukaryota</taxon>
        <taxon>Viridiplantae</taxon>
        <taxon>Streptophyta</taxon>
        <taxon>Embryophyta</taxon>
        <taxon>Tracheophyta</taxon>
        <taxon>Spermatophyta</taxon>
        <taxon>Magnoliopsida</taxon>
        <taxon>eudicotyledons</taxon>
        <taxon>Gunneridae</taxon>
        <taxon>Pentapetalae</taxon>
        <taxon>rosids</taxon>
        <taxon>fabids</taxon>
        <taxon>Fabales</taxon>
        <taxon>Fabaceae</taxon>
        <taxon>Papilionoideae</taxon>
        <taxon>50 kb inversion clade</taxon>
        <taxon>dalbergioids sensu lato</taxon>
        <taxon>Dalbergieae</taxon>
        <taxon>Pterocarpus clade</taxon>
        <taxon>Stylosanthes</taxon>
    </lineage>
</organism>
<reference evidence="2 3" key="1">
    <citation type="journal article" date="2023" name="Plants (Basel)">
        <title>Bridging the Gap: Combining Genomics and Transcriptomics Approaches to Understand Stylosanthes scabra, an Orphan Legume from the Brazilian Caatinga.</title>
        <authorList>
            <person name="Ferreira-Neto J.R.C."/>
            <person name="da Silva M.D."/>
            <person name="Binneck E."/>
            <person name="de Melo N.F."/>
            <person name="da Silva R.H."/>
            <person name="de Melo A.L.T.M."/>
            <person name="Pandolfi V."/>
            <person name="Bustamante F.O."/>
            <person name="Brasileiro-Vidal A.C."/>
            <person name="Benko-Iseppon A.M."/>
        </authorList>
    </citation>
    <scope>NUCLEOTIDE SEQUENCE [LARGE SCALE GENOMIC DNA]</scope>
    <source>
        <tissue evidence="2">Leaves</tissue>
    </source>
</reference>
<evidence type="ECO:0000313" key="2">
    <source>
        <dbReference type="EMBL" id="MED6201552.1"/>
    </source>
</evidence>